<evidence type="ECO:0000256" key="5">
    <source>
        <dbReference type="ARBA" id="ARBA00022801"/>
    </source>
</evidence>
<dbReference type="SUPFAM" id="SSF141259">
    <property type="entry name" value="CarD-like"/>
    <property type="match status" value="1"/>
</dbReference>
<dbReference type="FunFam" id="3.40.50.300:FF:000546">
    <property type="entry name" value="Transcription-repair-coupling factor"/>
    <property type="match status" value="1"/>
</dbReference>
<keyword evidence="17" id="KW-1185">Reference proteome</keyword>
<comment type="function">
    <text evidence="13">Couples transcription and DNA repair by recognizing RNA polymerase (RNAP) stalled at DNA lesions. Mediates ATP-dependent release of RNAP and its truncated transcript from the DNA, and recruitment of nucleotide excision repair machinery to the damaged site.</text>
</comment>
<dbReference type="GO" id="GO:0003684">
    <property type="term" value="F:damaged DNA binding"/>
    <property type="evidence" value="ECO:0007669"/>
    <property type="project" value="InterPro"/>
</dbReference>
<dbReference type="Pfam" id="PF02559">
    <property type="entry name" value="CarD_TRCF_RID"/>
    <property type="match status" value="1"/>
</dbReference>
<dbReference type="GO" id="GO:0003678">
    <property type="term" value="F:DNA helicase activity"/>
    <property type="evidence" value="ECO:0007669"/>
    <property type="project" value="TreeGrafter"/>
</dbReference>
<evidence type="ECO:0000256" key="4">
    <source>
        <dbReference type="ARBA" id="ARBA00022763"/>
    </source>
</evidence>
<comment type="similarity">
    <text evidence="10 13">In the N-terminal section; belongs to the UvrB family.</text>
</comment>
<organism evidence="16 17">
    <name type="scientific">Oxobacter pfennigii</name>
    <dbReference type="NCBI Taxonomy" id="36849"/>
    <lineage>
        <taxon>Bacteria</taxon>
        <taxon>Bacillati</taxon>
        <taxon>Bacillota</taxon>
        <taxon>Clostridia</taxon>
        <taxon>Eubacteriales</taxon>
        <taxon>Clostridiaceae</taxon>
        <taxon>Oxobacter</taxon>
    </lineage>
</organism>
<dbReference type="InterPro" id="IPR004576">
    <property type="entry name" value="Mfd"/>
</dbReference>
<dbReference type="Gene3D" id="3.40.50.11180">
    <property type="match status" value="1"/>
</dbReference>
<keyword evidence="3 13" id="KW-0547">Nucleotide-binding</keyword>
<dbReference type="InterPro" id="IPR041471">
    <property type="entry name" value="UvrB_inter"/>
</dbReference>
<dbReference type="OrthoDB" id="9804325at2"/>
<protein>
    <recommendedName>
        <fullName evidence="12 13">Transcription-repair-coupling factor</fullName>
        <shortName evidence="13">TRCF</shortName>
        <ecNumber evidence="13">3.6.4.-</ecNumber>
    </recommendedName>
</protein>
<dbReference type="EC" id="3.6.4.-" evidence="13"/>
<comment type="similarity">
    <text evidence="11 13">In the C-terminal section; belongs to the helicase family. RecG subfamily.</text>
</comment>
<dbReference type="PANTHER" id="PTHR47964:SF1">
    <property type="entry name" value="ATP-DEPENDENT DNA HELICASE HOMOLOG RECG, CHLOROPLASTIC"/>
    <property type="match status" value="1"/>
</dbReference>
<reference evidence="16 17" key="1">
    <citation type="submission" date="2015-09" db="EMBL/GenBank/DDBJ databases">
        <title>Genome sequence of Oxobacter pfennigii DSM 3222.</title>
        <authorList>
            <person name="Poehlein A."/>
            <person name="Bengelsdorf F.R."/>
            <person name="Schiel-Bengelsdorf B."/>
            <person name="Duerre P."/>
            <person name="Daniel R."/>
        </authorList>
    </citation>
    <scope>NUCLEOTIDE SEQUENCE [LARGE SCALE GENOMIC DNA]</scope>
    <source>
        <strain evidence="16 17">DSM 3222</strain>
    </source>
</reference>
<dbReference type="Proteomes" id="UP000050326">
    <property type="component" value="Unassembled WGS sequence"/>
</dbReference>
<evidence type="ECO:0000256" key="6">
    <source>
        <dbReference type="ARBA" id="ARBA00022806"/>
    </source>
</evidence>
<dbReference type="AlphaFoldDB" id="A0A0P9ACG5"/>
<name>A0A0P9ACG5_9CLOT</name>
<comment type="subcellular location">
    <subcellularLocation>
        <location evidence="1 13">Cytoplasm</location>
    </subcellularLocation>
</comment>
<evidence type="ECO:0000256" key="12">
    <source>
        <dbReference type="ARBA" id="ARBA00070128"/>
    </source>
</evidence>
<dbReference type="PROSITE" id="PS51192">
    <property type="entry name" value="HELICASE_ATP_BIND_1"/>
    <property type="match status" value="1"/>
</dbReference>
<dbReference type="SMART" id="SM00490">
    <property type="entry name" value="HELICc"/>
    <property type="match status" value="1"/>
</dbReference>
<evidence type="ECO:0000259" key="15">
    <source>
        <dbReference type="PROSITE" id="PS51194"/>
    </source>
</evidence>
<dbReference type="InterPro" id="IPR036101">
    <property type="entry name" value="CarD-like/TRCF_RID_sf"/>
</dbReference>
<dbReference type="InterPro" id="IPR011545">
    <property type="entry name" value="DEAD/DEAH_box_helicase_dom"/>
</dbReference>
<feature type="domain" description="Helicase ATP-binding" evidence="14">
    <location>
        <begin position="641"/>
        <end position="802"/>
    </location>
</feature>
<dbReference type="SMART" id="SM00487">
    <property type="entry name" value="DEXDc"/>
    <property type="match status" value="1"/>
</dbReference>
<dbReference type="RefSeq" id="WP_054876530.1">
    <property type="nucleotide sequence ID" value="NZ_LKET01000051.1"/>
</dbReference>
<feature type="domain" description="Helicase C-terminal" evidence="15">
    <location>
        <begin position="811"/>
        <end position="977"/>
    </location>
</feature>
<sequence length="1169" mass="133861">MLGLIKPFEEINEYKSLLLNIRKNAGPVAVYGLSESQRSHMAYSLFHNIKRPLIFITYNDLEAKKVYEDLLLFTDNVCFLPSKEVLLYDVDAISRDIVSERLKVIKDLINNDHLIVVTSVDNIAKKYVNPNIFKKYTLELNVGDTIDLMDLTETFIISGYERVDIVEGKGQFSIRGGIIDFYSLTNKAPYRIELFDDEIDSIREFDILTQRSTDKVDCAQIFPARETIIEKDAVNLAVEKINREYEKRVSVKRSKKEREYDDRIKEKVKHVLEKLKEAIYFEGIDSFLPYFYNRFFSIFNYFKLTPLVVVDEPSRVLQRMNILSFEFQELFENLLSKGEVLPSQGELLYTKEDALGMLNEYGVVTLNVLPKLTEEFNPVCGISFTAVTMHPFHGQIEILIENLEKWKRQKYKTVILSGTPAKGQRLVETLKEKGIESVYYDVLPENLVEGQIMITRGALNRGFEYPIMSLAVISDREIFGEAKHKRRAVIKKGVSQIKSFTDLKLGDYVVHVNHGIGSFQGVKQLVVEGIKKDYLDLRYASGDKLYVPVDQLDMVQKYIGAEGKPPKIHKLGGTDWVKAKARVKESIKAMADDLVKLYALRQEVIGHSFPKDTPWQKQFEEEFPYEETPDQLTAIEDIKKDMERSKPMDRLLCGDVGYGKTEVAIRAAFKAVMDGKQVAFLVPTTILAEQHYNNFVERFTDFPVKIDMISRFRTPAQQKKTLLALKEGRVDMLVGTHRLLQKDVKFRDLGLLIVDEEQRFGVTHKEAIKSLKKNVDVLTLSATPIPRTLHMSLLGVRDMSVIETPPEERYPIQTYVVEYNEQLIRDAIVRELTRGGQTYFVYNRVETIRDMYAKLSVLVPEAKIAIGHGQMSEHELENVMISFLKGEYDVLLSTTIIETGLDIPNVNTLIVYDSDRMGLSQLYQLRGRVGRSNRLAFAYFTYKRDKILAEVAEKRLRAIKEFTELGSGFKIAMRDLEIRGAGNLLGPEQHGHMDTVGYDMYCRLLEEAIHEVKGENVKQSVETSIDLSINAYIDSSFIGDETQKIEIYKRIASIRDLKDMYDIQEEVEDRFGNIPESLDNLLRIAYIKALASNGGIVNINQKGNIINIYFGNGDSLKPEVVMKLIESYGKLITFNATKAPYFTVRLTDMKNSDILALLKDILEVINSLQ</sequence>
<dbReference type="InterPro" id="IPR047112">
    <property type="entry name" value="RecG/Mfd"/>
</dbReference>
<evidence type="ECO:0000256" key="8">
    <source>
        <dbReference type="ARBA" id="ARBA00023125"/>
    </source>
</evidence>
<dbReference type="GO" id="GO:0016787">
    <property type="term" value="F:hydrolase activity"/>
    <property type="evidence" value="ECO:0007669"/>
    <property type="project" value="UniProtKB-KW"/>
</dbReference>
<dbReference type="InterPro" id="IPR027417">
    <property type="entry name" value="P-loop_NTPase"/>
</dbReference>
<dbReference type="EMBL" id="LKET01000051">
    <property type="protein sequence ID" value="KPU42785.1"/>
    <property type="molecule type" value="Genomic_DNA"/>
</dbReference>
<evidence type="ECO:0000256" key="9">
    <source>
        <dbReference type="ARBA" id="ARBA00023204"/>
    </source>
</evidence>
<dbReference type="Gene3D" id="3.40.50.300">
    <property type="entry name" value="P-loop containing nucleotide triphosphate hydrolases"/>
    <property type="match status" value="2"/>
</dbReference>
<evidence type="ECO:0000256" key="7">
    <source>
        <dbReference type="ARBA" id="ARBA00022840"/>
    </source>
</evidence>
<dbReference type="SMART" id="SM00982">
    <property type="entry name" value="TRCF"/>
    <property type="match status" value="1"/>
</dbReference>
<evidence type="ECO:0000256" key="3">
    <source>
        <dbReference type="ARBA" id="ARBA00022741"/>
    </source>
</evidence>
<dbReference type="CDD" id="cd17991">
    <property type="entry name" value="DEXHc_TRCF"/>
    <property type="match status" value="1"/>
</dbReference>
<evidence type="ECO:0000313" key="16">
    <source>
        <dbReference type="EMBL" id="KPU42785.1"/>
    </source>
</evidence>
<dbReference type="Gene3D" id="3.90.1150.50">
    <property type="entry name" value="Transcription-repair-coupling factor, D7 domain"/>
    <property type="match status" value="1"/>
</dbReference>
<dbReference type="GO" id="GO:0005737">
    <property type="term" value="C:cytoplasm"/>
    <property type="evidence" value="ECO:0007669"/>
    <property type="project" value="UniProtKB-SubCell"/>
</dbReference>
<dbReference type="SUPFAM" id="SSF52540">
    <property type="entry name" value="P-loop containing nucleoside triphosphate hydrolases"/>
    <property type="match status" value="4"/>
</dbReference>
<dbReference type="STRING" id="36849.OXPF_35480"/>
<dbReference type="PATRIC" id="fig|36849.3.peg.3755"/>
<evidence type="ECO:0000256" key="1">
    <source>
        <dbReference type="ARBA" id="ARBA00004496"/>
    </source>
</evidence>
<dbReference type="InterPro" id="IPR005118">
    <property type="entry name" value="TRCF_C"/>
</dbReference>
<dbReference type="GO" id="GO:0000716">
    <property type="term" value="P:transcription-coupled nucleotide-excision repair, DNA damage recognition"/>
    <property type="evidence" value="ECO:0007669"/>
    <property type="project" value="UniProtKB-UniRule"/>
</dbReference>
<keyword evidence="8 13" id="KW-0238">DNA-binding</keyword>
<dbReference type="Gene3D" id="2.40.10.170">
    <property type="match status" value="1"/>
</dbReference>
<keyword evidence="5 13" id="KW-0378">Hydrolase</keyword>
<evidence type="ECO:0000256" key="11">
    <source>
        <dbReference type="ARBA" id="ARBA00061399"/>
    </source>
</evidence>
<accession>A0A0P9ACG5</accession>
<dbReference type="InterPro" id="IPR003711">
    <property type="entry name" value="CarD-like/TRCF_RID"/>
</dbReference>
<dbReference type="NCBIfam" id="TIGR00580">
    <property type="entry name" value="mfd"/>
    <property type="match status" value="1"/>
</dbReference>
<dbReference type="HAMAP" id="MF_00969">
    <property type="entry name" value="TRCF"/>
    <property type="match status" value="1"/>
</dbReference>
<keyword evidence="4 13" id="KW-0227">DNA damage</keyword>
<keyword evidence="9 13" id="KW-0234">DNA repair</keyword>
<dbReference type="Pfam" id="PF03461">
    <property type="entry name" value="TRCF"/>
    <property type="match status" value="1"/>
</dbReference>
<keyword evidence="7 13" id="KW-0067">ATP-binding</keyword>
<evidence type="ECO:0000256" key="10">
    <source>
        <dbReference type="ARBA" id="ARBA00061104"/>
    </source>
</evidence>
<dbReference type="Pfam" id="PF17757">
    <property type="entry name" value="UvrB_inter"/>
    <property type="match status" value="1"/>
</dbReference>
<dbReference type="PROSITE" id="PS51194">
    <property type="entry name" value="HELICASE_CTER"/>
    <property type="match status" value="1"/>
</dbReference>
<keyword evidence="6" id="KW-0347">Helicase</keyword>
<keyword evidence="2 13" id="KW-0963">Cytoplasm</keyword>
<dbReference type="InterPro" id="IPR037235">
    <property type="entry name" value="TRCF-like_C_D7"/>
</dbReference>
<dbReference type="PANTHER" id="PTHR47964">
    <property type="entry name" value="ATP-DEPENDENT DNA HELICASE HOMOLOG RECG, CHLOROPLASTIC"/>
    <property type="match status" value="1"/>
</dbReference>
<dbReference type="InterPro" id="IPR001650">
    <property type="entry name" value="Helicase_C-like"/>
</dbReference>
<evidence type="ECO:0000256" key="13">
    <source>
        <dbReference type="HAMAP-Rule" id="MF_00969"/>
    </source>
</evidence>
<comment type="caution">
    <text evidence="16">The sequence shown here is derived from an EMBL/GenBank/DDBJ whole genome shotgun (WGS) entry which is preliminary data.</text>
</comment>
<evidence type="ECO:0000259" key="14">
    <source>
        <dbReference type="PROSITE" id="PS51192"/>
    </source>
</evidence>
<evidence type="ECO:0000256" key="2">
    <source>
        <dbReference type="ARBA" id="ARBA00022490"/>
    </source>
</evidence>
<dbReference type="Gene3D" id="3.30.2060.10">
    <property type="entry name" value="Penicillin-binding protein 1b domain"/>
    <property type="match status" value="1"/>
</dbReference>
<gene>
    <name evidence="13 16" type="primary">mfd</name>
    <name evidence="16" type="ORF">OXPF_35480</name>
</gene>
<dbReference type="SMART" id="SM01058">
    <property type="entry name" value="CarD_TRCF"/>
    <property type="match status" value="1"/>
</dbReference>
<dbReference type="InterPro" id="IPR014001">
    <property type="entry name" value="Helicase_ATP-bd"/>
</dbReference>
<evidence type="ECO:0000313" key="17">
    <source>
        <dbReference type="Proteomes" id="UP000050326"/>
    </source>
</evidence>
<dbReference type="GO" id="GO:0006355">
    <property type="term" value="P:regulation of DNA-templated transcription"/>
    <property type="evidence" value="ECO:0007669"/>
    <property type="project" value="UniProtKB-UniRule"/>
</dbReference>
<dbReference type="GO" id="GO:0005524">
    <property type="term" value="F:ATP binding"/>
    <property type="evidence" value="ECO:0007669"/>
    <property type="project" value="UniProtKB-UniRule"/>
</dbReference>
<dbReference type="Pfam" id="PF00271">
    <property type="entry name" value="Helicase_C"/>
    <property type="match status" value="1"/>
</dbReference>
<dbReference type="SUPFAM" id="SSF143517">
    <property type="entry name" value="TRCF domain-like"/>
    <property type="match status" value="1"/>
</dbReference>
<proteinExistence type="inferred from homology"/>
<dbReference type="Pfam" id="PF00270">
    <property type="entry name" value="DEAD"/>
    <property type="match status" value="1"/>
</dbReference>